<protein>
    <recommendedName>
        <fullName evidence="3">F-box domain-containing protein</fullName>
    </recommendedName>
</protein>
<evidence type="ECO:0008006" key="3">
    <source>
        <dbReference type="Google" id="ProtNLM"/>
    </source>
</evidence>
<organism evidence="1 2">
    <name type="scientific">Phyllosticta citricarpa</name>
    <dbReference type="NCBI Taxonomy" id="55181"/>
    <lineage>
        <taxon>Eukaryota</taxon>
        <taxon>Fungi</taxon>
        <taxon>Dikarya</taxon>
        <taxon>Ascomycota</taxon>
        <taxon>Pezizomycotina</taxon>
        <taxon>Dothideomycetes</taxon>
        <taxon>Dothideomycetes incertae sedis</taxon>
        <taxon>Botryosphaeriales</taxon>
        <taxon>Phyllostictaceae</taxon>
        <taxon>Phyllosticta</taxon>
    </lineage>
</organism>
<sequence length="672" mass="75577">MSTAKLSSKSLFSSVVEHTHQVSPVFKLRGALPTQVRGRMIYYLPPPLQSDCETAFLVHESCYATICAVARDSGGHWVPGNLVWRLGISLQSIFTLPVGRRQVMARALSEDSLIQYCRSPSAQCDKTGVNSYLHHLPKEVVLKIARYTSQSYYQQCLVNMMQVRRHLQILRSLDISRRIEILDFTKEIHVTHVEISGSSYISGFHDAKVPGSELLQDLVYQKIVLIWDDFGLLKIEPLADVDQKPTNKKLQWYQVIENARKTTFQVKYKVPALPPPLACTTHTNVNEETMIASITSIDPSINMDSNERSITLWDTPNPPKPTDLRFFVNHEEFPNHPSRVPMRTVDLRHNPIGLMVTLGVINRFQLTGIEAIHSMDRIPQILADAEGERSICTFYPMHEGELITNLEMLEKSMVSSSLSTYCDPVLVVQTNRGRQLFLGPYITQNLRGSFKVSPLVMAETDAAVTSIYYRDLGHRASSVFKPLEIAATCSTLSDKDRNYRHRVPNRGLLPTEPDWPAAFEPAPTSIYFSENPYTMTSASLENVVRAETFTLWPDDYNSGGEHVVLGALLHYADGTRAAVGDCRVGQADRCVLASPPTHVFWHESEAASVRRRASDGLTQRTAAEGPNTRTAKAIYFTTEDEAPFPGVGWMGHKMEGRICWSCDSWGSRFWID</sequence>
<keyword evidence="2" id="KW-1185">Reference proteome</keyword>
<accession>A0ABR1MDL6</accession>
<evidence type="ECO:0000313" key="1">
    <source>
        <dbReference type="EMBL" id="KAK7545701.1"/>
    </source>
</evidence>
<gene>
    <name evidence="1" type="ORF">IWX46DRAFT_581353</name>
</gene>
<dbReference type="EMBL" id="JBBPDW010000017">
    <property type="protein sequence ID" value="KAK7545701.1"/>
    <property type="molecule type" value="Genomic_DNA"/>
</dbReference>
<proteinExistence type="predicted"/>
<evidence type="ECO:0000313" key="2">
    <source>
        <dbReference type="Proteomes" id="UP001365128"/>
    </source>
</evidence>
<comment type="caution">
    <text evidence="1">The sequence shown here is derived from an EMBL/GenBank/DDBJ whole genome shotgun (WGS) entry which is preliminary data.</text>
</comment>
<dbReference type="Proteomes" id="UP001365128">
    <property type="component" value="Unassembled WGS sequence"/>
</dbReference>
<name>A0ABR1MDL6_9PEZI</name>
<reference evidence="1 2" key="1">
    <citation type="submission" date="2024-04" db="EMBL/GenBank/DDBJ databases">
        <title>Phyllosticta paracitricarpa is synonymous to the EU quarantine fungus P. citricarpa based on phylogenomic analyses.</title>
        <authorList>
            <consortium name="Lawrence Berkeley National Laboratory"/>
            <person name="Van Ingen-Buijs V.A."/>
            <person name="Van Westerhoven A.C."/>
            <person name="Haridas S."/>
            <person name="Skiadas P."/>
            <person name="Martin F."/>
            <person name="Groenewald J.Z."/>
            <person name="Crous P.W."/>
            <person name="Seidl M.F."/>
        </authorList>
    </citation>
    <scope>NUCLEOTIDE SEQUENCE [LARGE SCALE GENOMIC DNA]</scope>
    <source>
        <strain evidence="1 2">CBS 122670</strain>
    </source>
</reference>